<dbReference type="InterPro" id="IPR005554">
    <property type="entry name" value="NOL6/Upt22"/>
</dbReference>
<keyword evidence="1" id="KW-0539">Nucleus</keyword>
<proteinExistence type="inferred from homology"/>
<dbReference type="STRING" id="6832.A0A553P2H4"/>
<dbReference type="InterPro" id="IPR035368">
    <property type="entry name" value="Nrap_D3"/>
</dbReference>
<dbReference type="OrthoDB" id="10251401at2759"/>
<name>A0A553P2H4_TIGCA</name>
<gene>
    <name evidence="5" type="ORF">TCAL_04750</name>
</gene>
<dbReference type="Pfam" id="PF17404">
    <property type="entry name" value="Nrap_D3"/>
    <property type="match status" value="1"/>
</dbReference>
<feature type="domain" description="Nrap protein" evidence="2">
    <location>
        <begin position="84"/>
        <end position="162"/>
    </location>
</feature>
<dbReference type="GO" id="GO:0032040">
    <property type="term" value="C:small-subunit processome"/>
    <property type="evidence" value="ECO:0007669"/>
    <property type="project" value="TreeGrafter"/>
</dbReference>
<dbReference type="GO" id="GO:0003723">
    <property type="term" value="F:RNA binding"/>
    <property type="evidence" value="ECO:0007669"/>
    <property type="project" value="UniProtKB-KW"/>
</dbReference>
<comment type="similarity">
    <text evidence="1">Belongs to the NRAP family.</text>
</comment>
<protein>
    <recommendedName>
        <fullName evidence="1">Nucleolar protein 6</fullName>
    </recommendedName>
</protein>
<reference evidence="5 6" key="1">
    <citation type="journal article" date="2018" name="Nat. Ecol. Evol.">
        <title>Genomic signatures of mitonuclear coevolution across populations of Tigriopus californicus.</title>
        <authorList>
            <person name="Barreto F.S."/>
            <person name="Watson E.T."/>
            <person name="Lima T.G."/>
            <person name="Willett C.S."/>
            <person name="Edmands S."/>
            <person name="Li W."/>
            <person name="Burton R.S."/>
        </authorList>
    </citation>
    <scope>NUCLEOTIDE SEQUENCE [LARGE SCALE GENOMIC DNA]</scope>
    <source>
        <strain evidence="5 6">San Diego</strain>
    </source>
</reference>
<dbReference type="InterPro" id="IPR035371">
    <property type="entry name" value="Nrap_D6"/>
</dbReference>
<evidence type="ECO:0000313" key="6">
    <source>
        <dbReference type="Proteomes" id="UP000318571"/>
    </source>
</evidence>
<dbReference type="GO" id="GO:0006409">
    <property type="term" value="P:tRNA export from nucleus"/>
    <property type="evidence" value="ECO:0007669"/>
    <property type="project" value="TreeGrafter"/>
</dbReference>
<keyword evidence="6" id="KW-1185">Reference proteome</keyword>
<dbReference type="GO" id="GO:0032545">
    <property type="term" value="C:CURI complex"/>
    <property type="evidence" value="ECO:0007669"/>
    <property type="project" value="TreeGrafter"/>
</dbReference>
<dbReference type="InterPro" id="IPR035370">
    <property type="entry name" value="Nrap_D5"/>
</dbReference>
<sequence length="641" mass="71509">MTLSTSAPNGSLAVSEVEKRTKVPGLSRFLAYDLTLNLTCAALKLKAAQKRWSDHWQPLLARGLSGVAAMSQPSWSQRPSGWCLTLGLRWISDRWPAHNVLIGPLAGPDSSSAQAFTQLWGPKMCQLRRFEDGAIRESVELYNPRGPMYFPVAIMEHLFQVHGPAQPVHIEVMRLDPDESLLPRSFQTHDEMKEVRQAMDSLSQMLIAQADPALPLRRARGQAACLHYGGDAASYRAPEKYNPNTMQAQSGRYELKLEAKMCPSECRAIPVILDITHRKNMRQELFEKLRLAYLLNVKKSLDARGSLTMVKDHNLYVKHEGYLFALDVEPPSFRSDADGGESLAVSSANSLLQLVGLRYSAWAGTCHLVKKWIASKMLESVLPAEMIEVMLADVFVNPLKNLSEPKSVETALLRFFDMLSFKDFHAEPIIFNDNDTIPASKINGLKKTMVTHRDTLPFFVIITPNEKSPSSLSAGVKPFIAKRLINLAKLTLAQLVVDSNLVLNEFKNTFKVDLSIYDVIIHLKPLQIPFIRNKVDVSATKDIDPKTFPVVDYNPVQCYLSDLRDSYGSVADFFYGQGTPAIGVKLTREALDQIPVKSRKQGGGKFILGGKRVHSIEAMIEDFEILGFGLVKSVETKLNSN</sequence>
<dbReference type="GO" id="GO:0006364">
    <property type="term" value="P:rRNA processing"/>
    <property type="evidence" value="ECO:0007669"/>
    <property type="project" value="TreeGrafter"/>
</dbReference>
<dbReference type="PANTHER" id="PTHR17972:SF0">
    <property type="entry name" value="NUCLEOLAR PROTEIN 6"/>
    <property type="match status" value="1"/>
</dbReference>
<dbReference type="EMBL" id="VCGU01000008">
    <property type="protein sequence ID" value="TRY71822.1"/>
    <property type="molecule type" value="Genomic_DNA"/>
</dbReference>
<dbReference type="AlphaFoldDB" id="A0A553P2H4"/>
<comment type="caution">
    <text evidence="5">The sequence shown here is derived from an EMBL/GenBank/DDBJ whole genome shotgun (WGS) entry which is preliminary data.</text>
</comment>
<evidence type="ECO:0000259" key="3">
    <source>
        <dbReference type="Pfam" id="PF17406"/>
    </source>
</evidence>
<dbReference type="Gene3D" id="3.30.70.3030">
    <property type="match status" value="1"/>
</dbReference>
<accession>A0A553P2H4</accession>
<comment type="subcellular location">
    <subcellularLocation>
        <location evidence="1">Nucleus</location>
        <location evidence="1">Nucleolus</location>
    </subcellularLocation>
</comment>
<feature type="domain" description="Nrap protein" evidence="4">
    <location>
        <begin position="514"/>
        <end position="634"/>
    </location>
</feature>
<dbReference type="Pfam" id="PF17407">
    <property type="entry name" value="Nrap_D6"/>
    <property type="match status" value="1"/>
</dbReference>
<dbReference type="Pfam" id="PF17406">
    <property type="entry name" value="Nrap_D5"/>
    <property type="match status" value="1"/>
</dbReference>
<evidence type="ECO:0000313" key="5">
    <source>
        <dbReference type="EMBL" id="TRY71822.1"/>
    </source>
</evidence>
<keyword evidence="1" id="KW-0694">RNA-binding</keyword>
<dbReference type="GO" id="GO:0034456">
    <property type="term" value="C:UTP-C complex"/>
    <property type="evidence" value="ECO:0007669"/>
    <property type="project" value="TreeGrafter"/>
</dbReference>
<evidence type="ECO:0000259" key="2">
    <source>
        <dbReference type="Pfam" id="PF17404"/>
    </source>
</evidence>
<feature type="domain" description="Nrap protein" evidence="3">
    <location>
        <begin position="359"/>
        <end position="496"/>
    </location>
</feature>
<evidence type="ECO:0000256" key="1">
    <source>
        <dbReference type="RuleBase" id="RU364032"/>
    </source>
</evidence>
<dbReference type="Proteomes" id="UP000318571">
    <property type="component" value="Chromosome 7"/>
</dbReference>
<evidence type="ECO:0000259" key="4">
    <source>
        <dbReference type="Pfam" id="PF17407"/>
    </source>
</evidence>
<dbReference type="PANTHER" id="PTHR17972">
    <property type="entry name" value="NUCLEOLAR RNA-ASSOCIATED PROTEIN"/>
    <property type="match status" value="1"/>
</dbReference>
<organism evidence="5 6">
    <name type="scientific">Tigriopus californicus</name>
    <name type="common">Marine copepod</name>
    <dbReference type="NCBI Taxonomy" id="6832"/>
    <lineage>
        <taxon>Eukaryota</taxon>
        <taxon>Metazoa</taxon>
        <taxon>Ecdysozoa</taxon>
        <taxon>Arthropoda</taxon>
        <taxon>Crustacea</taxon>
        <taxon>Multicrustacea</taxon>
        <taxon>Hexanauplia</taxon>
        <taxon>Copepoda</taxon>
        <taxon>Harpacticoida</taxon>
        <taxon>Harpacticidae</taxon>
        <taxon>Tigriopus</taxon>
    </lineage>
</organism>